<keyword evidence="2" id="KW-1185">Reference proteome</keyword>
<evidence type="ECO:0000313" key="2">
    <source>
        <dbReference type="Proteomes" id="UP000500767"/>
    </source>
</evidence>
<gene>
    <name evidence="1" type="ORF">HN018_07600</name>
</gene>
<accession>A0A6M8HNI5</accession>
<organism evidence="1 2">
    <name type="scientific">Lichenicola cladoniae</name>
    <dbReference type="NCBI Taxonomy" id="1484109"/>
    <lineage>
        <taxon>Bacteria</taxon>
        <taxon>Pseudomonadati</taxon>
        <taxon>Pseudomonadota</taxon>
        <taxon>Alphaproteobacteria</taxon>
        <taxon>Acetobacterales</taxon>
        <taxon>Acetobacteraceae</taxon>
        <taxon>Lichenicola</taxon>
    </lineage>
</organism>
<evidence type="ECO:0000313" key="1">
    <source>
        <dbReference type="EMBL" id="QKE89928.1"/>
    </source>
</evidence>
<dbReference type="KEGG" id="lck:HN018_07600"/>
<proteinExistence type="predicted"/>
<dbReference type="EMBL" id="CP053708">
    <property type="protein sequence ID" value="QKE89928.1"/>
    <property type="molecule type" value="Genomic_DNA"/>
</dbReference>
<protein>
    <submittedName>
        <fullName evidence="1">Uncharacterized protein</fullName>
    </submittedName>
</protein>
<reference evidence="1 2" key="1">
    <citation type="journal article" date="2014" name="World J. Microbiol. Biotechnol.">
        <title>Biodiversity and physiological characteristics of Antarctic and Arctic lichens-associated bacteria.</title>
        <authorList>
            <person name="Lee Y.M."/>
            <person name="Kim E.H."/>
            <person name="Lee H.K."/>
            <person name="Hong S.G."/>
        </authorList>
    </citation>
    <scope>NUCLEOTIDE SEQUENCE [LARGE SCALE GENOMIC DNA]</scope>
    <source>
        <strain evidence="1 2">PAMC 26569</strain>
    </source>
</reference>
<dbReference type="AlphaFoldDB" id="A0A6M8HNI5"/>
<dbReference type="RefSeq" id="WP_171834917.1">
    <property type="nucleotide sequence ID" value="NZ_CP053708.1"/>
</dbReference>
<dbReference type="Proteomes" id="UP000500767">
    <property type="component" value="Chromosome"/>
</dbReference>
<sequence>MIRRLWRRAPAWRFCLITAVALTALTAMFPPAVPHLPSFLQKHPEAGNAADLAHYSAPSHEAPTLPADSGMIHMPPPDAGRQGIVPVSGRLLPLPAGTWHELALARLGGPEPKQVTVLDRIDGNHLVGLIVSVAPTPQVASAGPVRIPPSCIDPERIAGHITTAEPGDSPLTHQCWSLLPIDMKQAVSDKGGNELLQRGMARLGERNIAVPDQMLMLSYFSSDDNGWLMTSVYLPDHPGYLPGALHRIQDWAQRFSVPIQKGFTGTLTEADLTPAIIRDPT</sequence>
<name>A0A6M8HNI5_9PROT</name>